<keyword evidence="5 8" id="KW-0812">Transmembrane</keyword>
<comment type="similarity">
    <text evidence="2">Belongs to the binding-protein-dependent transport system permease family. FecCD subfamily.</text>
</comment>
<keyword evidence="7 8" id="KW-0472">Membrane</keyword>
<evidence type="ECO:0000256" key="7">
    <source>
        <dbReference type="ARBA" id="ARBA00023136"/>
    </source>
</evidence>
<evidence type="ECO:0000256" key="3">
    <source>
        <dbReference type="ARBA" id="ARBA00022448"/>
    </source>
</evidence>
<evidence type="ECO:0000256" key="8">
    <source>
        <dbReference type="SAM" id="Phobius"/>
    </source>
</evidence>
<feature type="transmembrane region" description="Helical" evidence="8">
    <location>
        <begin position="274"/>
        <end position="294"/>
    </location>
</feature>
<evidence type="ECO:0000256" key="2">
    <source>
        <dbReference type="ARBA" id="ARBA00007935"/>
    </source>
</evidence>
<comment type="caution">
    <text evidence="9">The sequence shown here is derived from an EMBL/GenBank/DDBJ whole genome shotgun (WGS) entry which is preliminary data.</text>
</comment>
<dbReference type="CDD" id="cd06550">
    <property type="entry name" value="TM_ABC_iron-siderophores_like"/>
    <property type="match status" value="1"/>
</dbReference>
<dbReference type="AlphaFoldDB" id="A0A7Y6V6P1"/>
<keyword evidence="6 8" id="KW-1133">Transmembrane helix</keyword>
<sequence>MLTRHSFKSNAVKSNSIKSTSIKSTPAKSAGLLLAGLAAVGAFIASVMLGSTDIAWSSLWAALNHYDPSQVAHIILFTERLPRAVIAALVGASLAMAGVLMQTMTRNPLASPGILGLNAGAMFFVVVAVSLLPLHTPAHYVWAALLGAFVAAVLVVLLSRSRHGELSPLRVVLAGVAVTAMFVSFSQGLLVIDQQNFESVLYWLAGSVSGRELSLVVPLLPLFGGALLLSALLVRHANALLLGDEIVTGLGMQATTIKLLLGLVVIVLAGGAVALAGMIGFVGLIVPHMARGIFGIDHRWLLPASALLGACLLLLADVASRLLMPPQEIPVGVMTALIGTPFFIYLARRKMASQ</sequence>
<keyword evidence="10" id="KW-1185">Reference proteome</keyword>
<dbReference type="GO" id="GO:0005886">
    <property type="term" value="C:plasma membrane"/>
    <property type="evidence" value="ECO:0007669"/>
    <property type="project" value="UniProtKB-SubCell"/>
</dbReference>
<evidence type="ECO:0000256" key="4">
    <source>
        <dbReference type="ARBA" id="ARBA00022475"/>
    </source>
</evidence>
<accession>A0A7Y6V6P1</accession>
<dbReference type="FunFam" id="1.10.3470.10:FF:000001">
    <property type="entry name" value="Vitamin B12 ABC transporter permease BtuC"/>
    <property type="match status" value="1"/>
</dbReference>
<feature type="transmembrane region" description="Helical" evidence="8">
    <location>
        <begin position="81"/>
        <end position="101"/>
    </location>
</feature>
<evidence type="ECO:0000313" key="10">
    <source>
        <dbReference type="Proteomes" id="UP000589984"/>
    </source>
</evidence>
<proteinExistence type="inferred from homology"/>
<feature type="transmembrane region" description="Helical" evidence="8">
    <location>
        <begin position="32"/>
        <end position="61"/>
    </location>
</feature>
<name>A0A7Y6V6P1_9GAMM</name>
<dbReference type="Gene3D" id="1.10.3470.10">
    <property type="entry name" value="ABC transporter involved in vitamin B12 uptake, BtuC"/>
    <property type="match status" value="1"/>
</dbReference>
<dbReference type="GO" id="GO:0022857">
    <property type="term" value="F:transmembrane transporter activity"/>
    <property type="evidence" value="ECO:0007669"/>
    <property type="project" value="InterPro"/>
</dbReference>
<keyword evidence="3" id="KW-0813">Transport</keyword>
<evidence type="ECO:0000256" key="1">
    <source>
        <dbReference type="ARBA" id="ARBA00004651"/>
    </source>
</evidence>
<feature type="transmembrane region" description="Helical" evidence="8">
    <location>
        <begin position="212"/>
        <end position="234"/>
    </location>
</feature>
<dbReference type="PANTHER" id="PTHR30472:SF1">
    <property type="entry name" value="FE(3+) DICITRATE TRANSPORT SYSTEM PERMEASE PROTEIN FECC-RELATED"/>
    <property type="match status" value="1"/>
</dbReference>
<dbReference type="GO" id="GO:0033214">
    <property type="term" value="P:siderophore-iron import into cell"/>
    <property type="evidence" value="ECO:0007669"/>
    <property type="project" value="TreeGrafter"/>
</dbReference>
<dbReference type="PANTHER" id="PTHR30472">
    <property type="entry name" value="FERRIC ENTEROBACTIN TRANSPORT SYSTEM PERMEASE PROTEIN"/>
    <property type="match status" value="1"/>
</dbReference>
<dbReference type="InterPro" id="IPR000522">
    <property type="entry name" value="ABC_transptr_permease_BtuC"/>
</dbReference>
<comment type="subcellular location">
    <subcellularLocation>
        <location evidence="1">Cell membrane</location>
        <topology evidence="1">Multi-pass membrane protein</topology>
    </subcellularLocation>
</comment>
<evidence type="ECO:0000313" key="9">
    <source>
        <dbReference type="EMBL" id="NVF12568.1"/>
    </source>
</evidence>
<dbReference type="InterPro" id="IPR037294">
    <property type="entry name" value="ABC_BtuC-like"/>
</dbReference>
<dbReference type="Pfam" id="PF01032">
    <property type="entry name" value="FecCD"/>
    <property type="match status" value="1"/>
</dbReference>
<feature type="transmembrane region" description="Helical" evidence="8">
    <location>
        <begin position="113"/>
        <end position="134"/>
    </location>
</feature>
<feature type="transmembrane region" description="Helical" evidence="8">
    <location>
        <begin position="329"/>
        <end position="347"/>
    </location>
</feature>
<evidence type="ECO:0000256" key="5">
    <source>
        <dbReference type="ARBA" id="ARBA00022692"/>
    </source>
</evidence>
<keyword evidence="4" id="KW-1003">Cell membrane</keyword>
<gene>
    <name evidence="9" type="ORF">HUO07_00035</name>
</gene>
<dbReference type="Proteomes" id="UP000589984">
    <property type="component" value="Unassembled WGS sequence"/>
</dbReference>
<feature type="transmembrane region" description="Helical" evidence="8">
    <location>
        <begin position="171"/>
        <end position="192"/>
    </location>
</feature>
<protein>
    <submittedName>
        <fullName evidence="9">Iron ABC transporter permease</fullName>
    </submittedName>
</protein>
<organism evidence="9 10">
    <name type="scientific">Vreelandella maris</name>
    <dbReference type="NCBI Taxonomy" id="2729617"/>
    <lineage>
        <taxon>Bacteria</taxon>
        <taxon>Pseudomonadati</taxon>
        <taxon>Pseudomonadota</taxon>
        <taxon>Gammaproteobacteria</taxon>
        <taxon>Oceanospirillales</taxon>
        <taxon>Halomonadaceae</taxon>
        <taxon>Vreelandella</taxon>
    </lineage>
</organism>
<feature type="transmembrane region" description="Helical" evidence="8">
    <location>
        <begin position="246"/>
        <end position="268"/>
    </location>
</feature>
<evidence type="ECO:0000256" key="6">
    <source>
        <dbReference type="ARBA" id="ARBA00022989"/>
    </source>
</evidence>
<dbReference type="SUPFAM" id="SSF81345">
    <property type="entry name" value="ABC transporter involved in vitamin B12 uptake, BtuC"/>
    <property type="match status" value="1"/>
</dbReference>
<dbReference type="EMBL" id="JABWCV010000001">
    <property type="protein sequence ID" value="NVF12568.1"/>
    <property type="molecule type" value="Genomic_DNA"/>
</dbReference>
<feature type="transmembrane region" description="Helical" evidence="8">
    <location>
        <begin position="140"/>
        <end position="159"/>
    </location>
</feature>
<feature type="transmembrane region" description="Helical" evidence="8">
    <location>
        <begin position="301"/>
        <end position="323"/>
    </location>
</feature>
<reference evidence="9 10" key="1">
    <citation type="submission" date="2020-06" db="EMBL/GenBank/DDBJ databases">
        <title>Halomonas sp. QX-1 draft genome sequence.</title>
        <authorList>
            <person name="Qiu X."/>
        </authorList>
    </citation>
    <scope>NUCLEOTIDE SEQUENCE [LARGE SCALE GENOMIC DNA]</scope>
    <source>
        <strain evidence="9 10">QX-1</strain>
    </source>
</reference>